<evidence type="ECO:0000256" key="9">
    <source>
        <dbReference type="ARBA" id="ARBA00038489"/>
    </source>
</evidence>
<dbReference type="AlphaFoldDB" id="A0A0G4H580"/>
<dbReference type="GO" id="GO:0045454">
    <property type="term" value="P:cell redox homeostasis"/>
    <property type="evidence" value="ECO:0007669"/>
    <property type="project" value="TreeGrafter"/>
</dbReference>
<dbReference type="PANTHER" id="PTHR42801">
    <property type="entry name" value="THIOREDOXIN-DEPENDENT PEROXIDE REDUCTASE"/>
    <property type="match status" value="1"/>
</dbReference>
<dbReference type="GO" id="GO:0005737">
    <property type="term" value="C:cytoplasm"/>
    <property type="evidence" value="ECO:0007669"/>
    <property type="project" value="TreeGrafter"/>
</dbReference>
<dbReference type="PANTHER" id="PTHR42801:SF4">
    <property type="entry name" value="AHPC_TSA FAMILY PROTEIN"/>
    <property type="match status" value="1"/>
</dbReference>
<dbReference type="CDD" id="cd03017">
    <property type="entry name" value="PRX_BCP"/>
    <property type="match status" value="1"/>
</dbReference>
<dbReference type="EC" id="1.11.1.24" evidence="2"/>
<dbReference type="InterPro" id="IPR013766">
    <property type="entry name" value="Thioredoxin_domain"/>
</dbReference>
<dbReference type="InterPro" id="IPR000866">
    <property type="entry name" value="AhpC/TSA"/>
</dbReference>
<keyword evidence="4" id="KW-0049">Antioxidant</keyword>
<evidence type="ECO:0000256" key="1">
    <source>
        <dbReference type="ARBA" id="ARBA00011245"/>
    </source>
</evidence>
<organism evidence="12">
    <name type="scientific">Chromera velia CCMP2878</name>
    <dbReference type="NCBI Taxonomy" id="1169474"/>
    <lineage>
        <taxon>Eukaryota</taxon>
        <taxon>Sar</taxon>
        <taxon>Alveolata</taxon>
        <taxon>Colpodellida</taxon>
        <taxon>Chromeraceae</taxon>
        <taxon>Chromera</taxon>
    </lineage>
</organism>
<dbReference type="GO" id="GO:0034599">
    <property type="term" value="P:cellular response to oxidative stress"/>
    <property type="evidence" value="ECO:0007669"/>
    <property type="project" value="TreeGrafter"/>
</dbReference>
<evidence type="ECO:0000256" key="8">
    <source>
        <dbReference type="ARBA" id="ARBA00032824"/>
    </source>
</evidence>
<dbReference type="VEuPathDB" id="CryptoDB:Cvel_24699"/>
<dbReference type="Pfam" id="PF00578">
    <property type="entry name" value="AhpC-TSA"/>
    <property type="match status" value="1"/>
</dbReference>
<accession>A0A0G4H580</accession>
<dbReference type="PhylomeDB" id="A0A0G4H580"/>
<reference evidence="12" key="1">
    <citation type="submission" date="2014-11" db="EMBL/GenBank/DDBJ databases">
        <authorList>
            <person name="Otto D Thomas"/>
            <person name="Naeem Raeece"/>
        </authorList>
    </citation>
    <scope>NUCLEOTIDE SEQUENCE</scope>
</reference>
<dbReference type="InterPro" id="IPR050924">
    <property type="entry name" value="Peroxiredoxin_BCP/PrxQ"/>
</dbReference>
<evidence type="ECO:0000256" key="10">
    <source>
        <dbReference type="ARBA" id="ARBA00049091"/>
    </source>
</evidence>
<evidence type="ECO:0000256" key="4">
    <source>
        <dbReference type="ARBA" id="ARBA00022862"/>
    </source>
</evidence>
<evidence type="ECO:0000259" key="11">
    <source>
        <dbReference type="PROSITE" id="PS51352"/>
    </source>
</evidence>
<dbReference type="SUPFAM" id="SSF52833">
    <property type="entry name" value="Thioredoxin-like"/>
    <property type="match status" value="1"/>
</dbReference>
<dbReference type="FunFam" id="3.40.30.10:FF:000007">
    <property type="entry name" value="Thioredoxin-dependent thiol peroxidase"/>
    <property type="match status" value="1"/>
</dbReference>
<evidence type="ECO:0000256" key="6">
    <source>
        <dbReference type="ARBA" id="ARBA00023157"/>
    </source>
</evidence>
<dbReference type="GO" id="GO:0008379">
    <property type="term" value="F:thioredoxin peroxidase activity"/>
    <property type="evidence" value="ECO:0007669"/>
    <property type="project" value="TreeGrafter"/>
</dbReference>
<evidence type="ECO:0000256" key="3">
    <source>
        <dbReference type="ARBA" id="ARBA00022559"/>
    </source>
</evidence>
<evidence type="ECO:0000256" key="2">
    <source>
        <dbReference type="ARBA" id="ARBA00013017"/>
    </source>
</evidence>
<gene>
    <name evidence="12" type="ORF">Cvel_24699</name>
</gene>
<evidence type="ECO:0000313" key="12">
    <source>
        <dbReference type="EMBL" id="CEM38854.1"/>
    </source>
</evidence>
<feature type="domain" description="Thioredoxin" evidence="11">
    <location>
        <begin position="68"/>
        <end position="218"/>
    </location>
</feature>
<keyword evidence="5" id="KW-0560">Oxidoreductase</keyword>
<comment type="similarity">
    <text evidence="9">Belongs to the peroxiredoxin family. BCP/PrxQ subfamily.</text>
</comment>
<name>A0A0G4H580_9ALVE</name>
<dbReference type="InterPro" id="IPR036249">
    <property type="entry name" value="Thioredoxin-like_sf"/>
</dbReference>
<keyword evidence="7" id="KW-0676">Redox-active center</keyword>
<evidence type="ECO:0000256" key="5">
    <source>
        <dbReference type="ARBA" id="ARBA00023002"/>
    </source>
</evidence>
<dbReference type="EMBL" id="CDMZ01001885">
    <property type="protein sequence ID" value="CEM38854.1"/>
    <property type="molecule type" value="Genomic_DNA"/>
</dbReference>
<keyword evidence="3" id="KW-0575">Peroxidase</keyword>
<comment type="subunit">
    <text evidence="1">Monomer.</text>
</comment>
<keyword evidence="6" id="KW-1015">Disulfide bond</keyword>
<sequence>MQTIADPLCNSLCNSAEHPLLNHHEPFIGFCPFLFSLSSCVPLNAFLEEMKLFGPRKGKGEKRGLSGITIGDVMPEFSGVDQNGKTFSSKDVVGQKHMVVFFYPNDFTYICTQEACSFRDSYEKFRELNAEVVGISANSPDSHRNFSEQNQLPFSLLADEDRTLRNLFGVPPAMLGMADGRVTYVVDKGGRVCFVFAASFQGDKHALEALRAVQDLQTS</sequence>
<dbReference type="PROSITE" id="PS51352">
    <property type="entry name" value="THIOREDOXIN_2"/>
    <property type="match status" value="1"/>
</dbReference>
<comment type="catalytic activity">
    <reaction evidence="10">
        <text>a hydroperoxide + [thioredoxin]-dithiol = an alcohol + [thioredoxin]-disulfide + H2O</text>
        <dbReference type="Rhea" id="RHEA:62620"/>
        <dbReference type="Rhea" id="RHEA-COMP:10698"/>
        <dbReference type="Rhea" id="RHEA-COMP:10700"/>
        <dbReference type="ChEBI" id="CHEBI:15377"/>
        <dbReference type="ChEBI" id="CHEBI:29950"/>
        <dbReference type="ChEBI" id="CHEBI:30879"/>
        <dbReference type="ChEBI" id="CHEBI:35924"/>
        <dbReference type="ChEBI" id="CHEBI:50058"/>
        <dbReference type="EC" id="1.11.1.24"/>
    </reaction>
</comment>
<dbReference type="Gene3D" id="3.40.30.10">
    <property type="entry name" value="Glutaredoxin"/>
    <property type="match status" value="1"/>
</dbReference>
<proteinExistence type="inferred from homology"/>
<protein>
    <recommendedName>
        <fullName evidence="2">thioredoxin-dependent peroxiredoxin</fullName>
        <ecNumber evidence="2">1.11.1.24</ecNumber>
    </recommendedName>
    <alternativeName>
        <fullName evidence="8">Thioredoxin peroxidase</fullName>
    </alternativeName>
</protein>
<evidence type="ECO:0000256" key="7">
    <source>
        <dbReference type="ARBA" id="ARBA00023284"/>
    </source>
</evidence>